<reference evidence="4" key="1">
    <citation type="journal article" date="2019" name="Int. J. Syst. Evol. Microbiol.">
        <title>The Global Catalogue of Microorganisms (GCM) 10K type strain sequencing project: providing services to taxonomists for standard genome sequencing and annotation.</title>
        <authorList>
            <consortium name="The Broad Institute Genomics Platform"/>
            <consortium name="The Broad Institute Genome Sequencing Center for Infectious Disease"/>
            <person name="Wu L."/>
            <person name="Ma J."/>
        </authorList>
    </citation>
    <scope>NUCLEOTIDE SEQUENCE [LARGE SCALE GENOMIC DNA]</scope>
    <source>
        <strain evidence="4">CCUG 60559</strain>
    </source>
</reference>
<evidence type="ECO:0000256" key="1">
    <source>
        <dbReference type="SAM" id="Phobius"/>
    </source>
</evidence>
<feature type="domain" description="M23ase beta-sheet core" evidence="2">
    <location>
        <begin position="198"/>
        <end position="285"/>
    </location>
</feature>
<accession>A0ABW2IWK7</accession>
<dbReference type="InterPro" id="IPR050570">
    <property type="entry name" value="Cell_wall_metabolism_enzyme"/>
</dbReference>
<keyword evidence="1" id="KW-1133">Transmembrane helix</keyword>
<dbReference type="PANTHER" id="PTHR21666:SF285">
    <property type="entry name" value="M23 FAMILY METALLOPEPTIDASE"/>
    <property type="match status" value="1"/>
</dbReference>
<gene>
    <name evidence="3" type="ORF">ACFQQA_12160</name>
</gene>
<dbReference type="GO" id="GO:0016787">
    <property type="term" value="F:hydrolase activity"/>
    <property type="evidence" value="ECO:0007669"/>
    <property type="project" value="UniProtKB-KW"/>
</dbReference>
<feature type="transmembrane region" description="Helical" evidence="1">
    <location>
        <begin position="87"/>
        <end position="110"/>
    </location>
</feature>
<sequence>MPWMVMLTQVLLPLALLAWVALYPAAGWLAWGLQLVSVTLALLGIGLAALWTVPPFWVAYTYGLLLLLITTTHLFRKGLPGPGLWRASLANSVMIVIATVPGLLGGYLTWHAMKGRMLPGEAVVNIAPPFTPGHYLIAHGGSTPLINVHLKTLNPTVERFLLWRGQSKALDIFRVTPLGFHTNGWQPTDPARYTTFGVPVLSPCRGDVALVVDGLEDMPVPQMDRNHMAGNHIAIDCGGFFLILAHLRQGSIVVATGDRVKTGDVLGQMGNSGNSSQPHLHLHAQRGLPKEAPLAGEPVWLTIDDRFLVRNDRLRVFDTDNDRFR</sequence>
<feature type="transmembrane region" description="Helical" evidence="1">
    <location>
        <begin position="57"/>
        <end position="75"/>
    </location>
</feature>
<dbReference type="Gene3D" id="2.70.70.10">
    <property type="entry name" value="Glucose Permease (Domain IIA)"/>
    <property type="match status" value="1"/>
</dbReference>
<comment type="caution">
    <text evidence="3">The sequence shown here is derived from an EMBL/GenBank/DDBJ whole genome shotgun (WGS) entry which is preliminary data.</text>
</comment>
<keyword evidence="3" id="KW-0378">Hydrolase</keyword>
<proteinExistence type="predicted"/>
<evidence type="ECO:0000313" key="4">
    <source>
        <dbReference type="Proteomes" id="UP001596506"/>
    </source>
</evidence>
<name>A0ABW2IWK7_9GAMM</name>
<evidence type="ECO:0000259" key="2">
    <source>
        <dbReference type="Pfam" id="PF01551"/>
    </source>
</evidence>
<keyword evidence="1" id="KW-0472">Membrane</keyword>
<evidence type="ECO:0000313" key="3">
    <source>
        <dbReference type="EMBL" id="MFC7295477.1"/>
    </source>
</evidence>
<keyword evidence="1" id="KW-0812">Transmembrane</keyword>
<dbReference type="InterPro" id="IPR016047">
    <property type="entry name" value="M23ase_b-sheet_dom"/>
</dbReference>
<dbReference type="Proteomes" id="UP001596506">
    <property type="component" value="Unassembled WGS sequence"/>
</dbReference>
<dbReference type="RefSeq" id="WP_100688191.1">
    <property type="nucleotide sequence ID" value="NZ_JBHTBD010000004.1"/>
</dbReference>
<protein>
    <submittedName>
        <fullName evidence="3">M23 family metallopeptidase</fullName>
        <ecNumber evidence="3">3.4.24.-</ecNumber>
    </submittedName>
</protein>
<feature type="transmembrane region" description="Helical" evidence="1">
    <location>
        <begin position="32"/>
        <end position="50"/>
    </location>
</feature>
<organism evidence="3 4">
    <name type="scientific">Marinobacter aromaticivorans</name>
    <dbReference type="NCBI Taxonomy" id="1494078"/>
    <lineage>
        <taxon>Bacteria</taxon>
        <taxon>Pseudomonadati</taxon>
        <taxon>Pseudomonadota</taxon>
        <taxon>Gammaproteobacteria</taxon>
        <taxon>Pseudomonadales</taxon>
        <taxon>Marinobacteraceae</taxon>
        <taxon>Marinobacter</taxon>
    </lineage>
</organism>
<dbReference type="EMBL" id="JBHTBD010000004">
    <property type="protein sequence ID" value="MFC7295477.1"/>
    <property type="molecule type" value="Genomic_DNA"/>
</dbReference>
<dbReference type="InterPro" id="IPR011055">
    <property type="entry name" value="Dup_hybrid_motif"/>
</dbReference>
<dbReference type="PANTHER" id="PTHR21666">
    <property type="entry name" value="PEPTIDASE-RELATED"/>
    <property type="match status" value="1"/>
</dbReference>
<keyword evidence="4" id="KW-1185">Reference proteome</keyword>
<dbReference type="SUPFAM" id="SSF51261">
    <property type="entry name" value="Duplicated hybrid motif"/>
    <property type="match status" value="1"/>
</dbReference>
<dbReference type="CDD" id="cd12797">
    <property type="entry name" value="M23_peptidase"/>
    <property type="match status" value="1"/>
</dbReference>
<dbReference type="EC" id="3.4.24.-" evidence="3"/>
<dbReference type="Pfam" id="PF01551">
    <property type="entry name" value="Peptidase_M23"/>
    <property type="match status" value="1"/>
</dbReference>